<keyword evidence="1" id="KW-0479">Metal-binding</keyword>
<dbReference type="OrthoDB" id="661148at2759"/>
<dbReference type="Gene3D" id="3.30.60.90">
    <property type="match status" value="2"/>
</dbReference>
<dbReference type="Gene3D" id="1.20.5.1700">
    <property type="match status" value="1"/>
</dbReference>
<dbReference type="PANTHER" id="PTHR20930">
    <property type="entry name" value="OVARIAN CARCINOMA ANTIGEN CA125-RELATED"/>
    <property type="match status" value="1"/>
</dbReference>
<comment type="caution">
    <text evidence="7">The sequence shown here is derived from an EMBL/GenBank/DDBJ whole genome shotgun (WGS) entry which is preliminary data.</text>
</comment>
<gene>
    <name evidence="7" type="ORF">CPELLU_LOCUS833</name>
</gene>
<dbReference type="Proteomes" id="UP000789759">
    <property type="component" value="Unassembled WGS sequence"/>
</dbReference>
<dbReference type="AlphaFoldDB" id="A0A9N8Z3A3"/>
<organism evidence="7 8">
    <name type="scientific">Cetraspora pellucida</name>
    <dbReference type="NCBI Taxonomy" id="1433469"/>
    <lineage>
        <taxon>Eukaryota</taxon>
        <taxon>Fungi</taxon>
        <taxon>Fungi incertae sedis</taxon>
        <taxon>Mucoromycota</taxon>
        <taxon>Glomeromycotina</taxon>
        <taxon>Glomeromycetes</taxon>
        <taxon>Diversisporales</taxon>
        <taxon>Gigasporaceae</taxon>
        <taxon>Cetraspora</taxon>
    </lineage>
</organism>
<keyword evidence="2 4" id="KW-0863">Zinc-finger</keyword>
<accession>A0A9N8Z3A3</accession>
<evidence type="ECO:0000256" key="4">
    <source>
        <dbReference type="PROSITE-ProRule" id="PRU00228"/>
    </source>
</evidence>
<evidence type="ECO:0000313" key="7">
    <source>
        <dbReference type="EMBL" id="CAG8465737.1"/>
    </source>
</evidence>
<dbReference type="PANTHER" id="PTHR20930:SF0">
    <property type="entry name" value="PROTEIN ILRUN"/>
    <property type="match status" value="1"/>
</dbReference>
<evidence type="ECO:0000256" key="2">
    <source>
        <dbReference type="ARBA" id="ARBA00022771"/>
    </source>
</evidence>
<feature type="coiled-coil region" evidence="5">
    <location>
        <begin position="307"/>
        <end position="355"/>
    </location>
</feature>
<dbReference type="PROSITE" id="PS50135">
    <property type="entry name" value="ZF_ZZ_2"/>
    <property type="match status" value="1"/>
</dbReference>
<evidence type="ECO:0000256" key="5">
    <source>
        <dbReference type="SAM" id="Coils"/>
    </source>
</evidence>
<dbReference type="SUPFAM" id="SSF57850">
    <property type="entry name" value="RING/U-box"/>
    <property type="match status" value="2"/>
</dbReference>
<feature type="domain" description="ZZ-type" evidence="6">
    <location>
        <begin position="368"/>
        <end position="418"/>
    </location>
</feature>
<name>A0A9N8Z3A3_9GLOM</name>
<evidence type="ECO:0000256" key="1">
    <source>
        <dbReference type="ARBA" id="ARBA00022723"/>
    </source>
</evidence>
<dbReference type="InterPro" id="IPR000433">
    <property type="entry name" value="Znf_ZZ"/>
</dbReference>
<dbReference type="Gene3D" id="1.10.287.1490">
    <property type="match status" value="1"/>
</dbReference>
<dbReference type="Pfam" id="PF00569">
    <property type="entry name" value="ZZ"/>
    <property type="match status" value="1"/>
</dbReference>
<evidence type="ECO:0000256" key="3">
    <source>
        <dbReference type="ARBA" id="ARBA00022833"/>
    </source>
</evidence>
<keyword evidence="5" id="KW-0175">Coiled coil</keyword>
<dbReference type="GO" id="GO:0008270">
    <property type="term" value="F:zinc ion binding"/>
    <property type="evidence" value="ECO:0007669"/>
    <property type="project" value="UniProtKB-KW"/>
</dbReference>
<dbReference type="SMART" id="SM00291">
    <property type="entry name" value="ZnF_ZZ"/>
    <property type="match status" value="1"/>
</dbReference>
<dbReference type="EMBL" id="CAJVQA010000275">
    <property type="protein sequence ID" value="CAG8465737.1"/>
    <property type="molecule type" value="Genomic_DNA"/>
</dbReference>
<keyword evidence="3" id="KW-0862">Zinc</keyword>
<evidence type="ECO:0000259" key="6">
    <source>
        <dbReference type="PROSITE" id="PS50135"/>
    </source>
</evidence>
<dbReference type="InterPro" id="IPR043145">
    <property type="entry name" value="Znf_ZZ_sf"/>
</dbReference>
<sequence>MNCRDVRQEVYNCSDVKPEQRKNVENTSLKPRIVEYQTGIKGDIESFKSENSQKKYNGSRLEKSEDLSTISSLCEQIASLKLQIDRYQIGIKGDIETLKSENSSLQKECNGLKLEKGENLGTVSSLCEQITSLKSQIDRYQIDVKGGAETPRSKNSSLQKECNSLRLDKSENLSTISLLHEQIASLKSQIDRYQIGIKEDIETLISENSSLQKECNSLRLEKSEYLSTISLLREQITSFKSQIGRNQIGVKREIETLKIENSSLQKECNSLRLEKSENLSTISSLREQITSFKSQIDRYQVGVKRDIETLKSENSSLQKECNSLRLEKNENLSTISSLREEITSLLYENKELRQDASNKNPYGGYNVWHDVNCDSCGLQIRGYRYKCGHCANFDLCDVCIGSTHNPEHIFLKIKYPVYIDPHIILLQRIVFAPMETNVHIEITCDVCGKTPICGIRYKFMIDYNAEDQLPEKTKLACIKLVPANFQELELHCSGVIIFPGLILDMI</sequence>
<proteinExistence type="predicted"/>
<keyword evidence="8" id="KW-1185">Reference proteome</keyword>
<dbReference type="CDD" id="cd02340">
    <property type="entry name" value="ZZ_NBR1_like"/>
    <property type="match status" value="1"/>
</dbReference>
<protein>
    <submittedName>
        <fullName evidence="7">13884_t:CDS:1</fullName>
    </submittedName>
</protein>
<evidence type="ECO:0000313" key="8">
    <source>
        <dbReference type="Proteomes" id="UP000789759"/>
    </source>
</evidence>
<dbReference type="PROSITE" id="PS01357">
    <property type="entry name" value="ZF_ZZ_1"/>
    <property type="match status" value="1"/>
</dbReference>
<reference evidence="7" key="1">
    <citation type="submission" date="2021-06" db="EMBL/GenBank/DDBJ databases">
        <authorList>
            <person name="Kallberg Y."/>
            <person name="Tangrot J."/>
            <person name="Rosling A."/>
        </authorList>
    </citation>
    <scope>NUCLEOTIDE SEQUENCE</scope>
    <source>
        <strain evidence="7">FL966</strain>
    </source>
</reference>